<dbReference type="EMBL" id="JAZGQO010000011">
    <property type="protein sequence ID" value="KAK6172135.1"/>
    <property type="molecule type" value="Genomic_DNA"/>
</dbReference>
<dbReference type="Proteomes" id="UP001347796">
    <property type="component" value="Unassembled WGS sequence"/>
</dbReference>
<protein>
    <recommendedName>
        <fullName evidence="1">Reverse transcriptase domain-containing protein</fullName>
    </recommendedName>
</protein>
<dbReference type="SUPFAM" id="SSF56672">
    <property type="entry name" value="DNA/RNA polymerases"/>
    <property type="match status" value="1"/>
</dbReference>
<dbReference type="GO" id="GO:0003824">
    <property type="term" value="F:catalytic activity"/>
    <property type="evidence" value="ECO:0007669"/>
    <property type="project" value="InterPro"/>
</dbReference>
<dbReference type="Pfam" id="PF00078">
    <property type="entry name" value="RVT_1"/>
    <property type="match status" value="1"/>
</dbReference>
<evidence type="ECO:0000313" key="2">
    <source>
        <dbReference type="EMBL" id="KAK6172135.1"/>
    </source>
</evidence>
<evidence type="ECO:0000313" key="3">
    <source>
        <dbReference type="Proteomes" id="UP001347796"/>
    </source>
</evidence>
<sequence length="1027" mass="117161">MVTYTSEQLLSLNNTDLKLKPGVFNIIKFLNINSVKPTKRSRRGGKKFTAYLSTLNTDQETPNKSELKSVNNDKLKLCLLNSRSVRNKSIELNQYILDESIDILLITETWLKDNDTIVINEILPPDYDILFENRQTSRGGGLGIIFRQSLSLKQFNSSEIKSFKSFEHIGFNLRQNNVSVQIIALYRPPPSAKNKLNFQNFEDEFLELICDLNVTCTQPLFFGDFNIHVDNVLNNNSLRFTQILDSFGLKQLVAKPTHGSGHTLDLVICKSTSKLVTNVNVCNHELSDHFSVFVDLNLSKPAPTKTELVYRKCRNINIGQFIEDINIETVLQNISVLDSVDDKWSVFNQALYGTLDRHAPLKKRIVTIRPHSKWFNDSLLTLKHQCRSAETNWRRSGLEVHLQIYKCKRNQYSSELRSTKIKYLKDLITTSNNSKTLFQTFNNLTKDVSGDKYPSCFDKDALPEIFSNFFISKINKIRDHFPDVTETEQHISLLDSGDDSNWLTFNPVSLVNIEKIIRNAPTKSCDLDAIPTWLLKICLPHLLQLLFTLINDCISSSQFPTAFKTAHVRPLLKKLNLDPDCLRNYRPVSNLSFLSKVIEKVIAEQLKEHLTRENLSEPFQSAYRDNHSCETALIRVSNDLLRGMDKKCVILFVLLDLSAAFDTIDHHILLHRLKYRLKLSDSAIKLIQSYLSNRNQIVCIDNAKSNPAQVKFGVPQGSVLGPILFTIYTSPLGEIIRKHCVDYHLFADDTQLYLIGPPCDIPDKQQQLERCIESIRVWMTANFLKLNSDKTEYMTIGSKSYVSSLDSHPIQVGIDHISPVQSARNLGVMFNSTMDMSKQIAAVSKACNFQLYNIGRVRKYLNTDSIKLLVNSLIASRLDYCNSLLYGLPASSLRSLQKIQNTAARLITRTRLRDHITPVLKSLHWLPINRRIQYKIILLTYKCIHGSAPNYLSHLIKIKSGDRSTRSTSKHDLVVPKTFKVSCGDRAFSVAAPTQWNKLPATLKEAKTVESFKTSLKTHLFNCEYQT</sequence>
<organism evidence="2 3">
    <name type="scientific">Patella caerulea</name>
    <name type="common">Rayed Mediterranean limpet</name>
    <dbReference type="NCBI Taxonomy" id="87958"/>
    <lineage>
        <taxon>Eukaryota</taxon>
        <taxon>Metazoa</taxon>
        <taxon>Spiralia</taxon>
        <taxon>Lophotrochozoa</taxon>
        <taxon>Mollusca</taxon>
        <taxon>Gastropoda</taxon>
        <taxon>Patellogastropoda</taxon>
        <taxon>Patelloidea</taxon>
        <taxon>Patellidae</taxon>
        <taxon>Patella</taxon>
    </lineage>
</organism>
<dbReference type="CDD" id="cd01650">
    <property type="entry name" value="RT_nLTR_like"/>
    <property type="match status" value="1"/>
</dbReference>
<dbReference type="InterPro" id="IPR000477">
    <property type="entry name" value="RT_dom"/>
</dbReference>
<dbReference type="InterPro" id="IPR036691">
    <property type="entry name" value="Endo/exonu/phosph_ase_sf"/>
</dbReference>
<dbReference type="InterPro" id="IPR043502">
    <property type="entry name" value="DNA/RNA_pol_sf"/>
</dbReference>
<dbReference type="Pfam" id="PF03372">
    <property type="entry name" value="Exo_endo_phos"/>
    <property type="match status" value="1"/>
</dbReference>
<reference evidence="2 3" key="1">
    <citation type="submission" date="2024-01" db="EMBL/GenBank/DDBJ databases">
        <title>The genome of the rayed Mediterranean limpet Patella caerulea (Linnaeus, 1758).</title>
        <authorList>
            <person name="Anh-Thu Weber A."/>
            <person name="Halstead-Nussloch G."/>
        </authorList>
    </citation>
    <scope>NUCLEOTIDE SEQUENCE [LARGE SCALE GENOMIC DNA]</scope>
    <source>
        <strain evidence="2">AATW-2023a</strain>
        <tissue evidence="2">Whole specimen</tissue>
    </source>
</reference>
<dbReference type="InterPro" id="IPR005135">
    <property type="entry name" value="Endo/exonuclease/phosphatase"/>
</dbReference>
<gene>
    <name evidence="2" type="ORF">SNE40_015864</name>
</gene>
<dbReference type="AlphaFoldDB" id="A0AAN8J8U9"/>
<proteinExistence type="predicted"/>
<feature type="domain" description="Reverse transcriptase" evidence="1">
    <location>
        <begin position="552"/>
        <end position="816"/>
    </location>
</feature>
<dbReference type="SUPFAM" id="SSF56219">
    <property type="entry name" value="DNase I-like"/>
    <property type="match status" value="1"/>
</dbReference>
<dbReference type="PROSITE" id="PS50878">
    <property type="entry name" value="RT_POL"/>
    <property type="match status" value="1"/>
</dbReference>
<dbReference type="Gene3D" id="3.60.10.10">
    <property type="entry name" value="Endonuclease/exonuclease/phosphatase"/>
    <property type="match status" value="1"/>
</dbReference>
<name>A0AAN8J8U9_PATCE</name>
<dbReference type="PANTHER" id="PTHR33332">
    <property type="entry name" value="REVERSE TRANSCRIPTASE DOMAIN-CONTAINING PROTEIN"/>
    <property type="match status" value="1"/>
</dbReference>
<accession>A0AAN8J8U9</accession>
<keyword evidence="3" id="KW-1185">Reference proteome</keyword>
<comment type="caution">
    <text evidence="2">The sequence shown here is derived from an EMBL/GenBank/DDBJ whole genome shotgun (WGS) entry which is preliminary data.</text>
</comment>
<evidence type="ECO:0000259" key="1">
    <source>
        <dbReference type="PROSITE" id="PS50878"/>
    </source>
</evidence>